<dbReference type="PROSITE" id="PS00867">
    <property type="entry name" value="CPSASE_2"/>
    <property type="match status" value="1"/>
</dbReference>
<name>A0ABS4KMR4_9FIRM</name>
<dbReference type="NCBIfam" id="NF004085">
    <property type="entry name" value="PRK05586.1"/>
    <property type="match status" value="1"/>
</dbReference>
<evidence type="ECO:0000256" key="10">
    <source>
        <dbReference type="ARBA" id="ARBA00048600"/>
    </source>
</evidence>
<comment type="subunit">
    <text evidence="3 12">Acetyl-CoA carboxylase is a heterohexamer of biotin carboxyl carrier protein, biotin carboxylase and the two subunits of carboxyl transferase in a 2:2 complex.</text>
</comment>
<dbReference type="SUPFAM" id="SSF56059">
    <property type="entry name" value="Glutathione synthetase ATP-binding domain-like"/>
    <property type="match status" value="1"/>
</dbReference>
<evidence type="ECO:0000313" key="15">
    <source>
        <dbReference type="EMBL" id="MBP2029045.1"/>
    </source>
</evidence>
<dbReference type="GO" id="GO:0004075">
    <property type="term" value="F:biotin carboxylase activity"/>
    <property type="evidence" value="ECO:0007669"/>
    <property type="project" value="UniProtKB-EC"/>
</dbReference>
<evidence type="ECO:0000259" key="14">
    <source>
        <dbReference type="PROSITE" id="PS50979"/>
    </source>
</evidence>
<dbReference type="PROSITE" id="PS50979">
    <property type="entry name" value="BC"/>
    <property type="match status" value="1"/>
</dbReference>
<reference evidence="15 16" key="1">
    <citation type="submission" date="2021-03" db="EMBL/GenBank/DDBJ databases">
        <title>Genomic Encyclopedia of Type Strains, Phase IV (KMG-IV): sequencing the most valuable type-strain genomes for metagenomic binning, comparative biology and taxonomic classification.</title>
        <authorList>
            <person name="Goeker M."/>
        </authorList>
    </citation>
    <scope>NUCLEOTIDE SEQUENCE [LARGE SCALE GENOMIC DNA]</scope>
    <source>
        <strain evidence="15 16">DSM 27512</strain>
    </source>
</reference>
<proteinExistence type="predicted"/>
<evidence type="ECO:0000256" key="4">
    <source>
        <dbReference type="ARBA" id="ARBA00013263"/>
    </source>
</evidence>
<keyword evidence="5 12" id="KW-0436">Ligase</keyword>
<keyword evidence="12" id="KW-0275">Fatty acid biosynthesis</keyword>
<dbReference type="InterPro" id="IPR011054">
    <property type="entry name" value="Rudment_hybrid_motif"/>
</dbReference>
<dbReference type="Pfam" id="PF02786">
    <property type="entry name" value="CPSase_L_D2"/>
    <property type="match status" value="1"/>
</dbReference>
<dbReference type="InterPro" id="IPR004549">
    <property type="entry name" value="Acetyl_CoA_COase_biotin_COase"/>
</dbReference>
<dbReference type="Gene3D" id="3.30.470.20">
    <property type="entry name" value="ATP-grasp fold, B domain"/>
    <property type="match status" value="1"/>
</dbReference>
<keyword evidence="12" id="KW-0443">Lipid metabolism</keyword>
<gene>
    <name evidence="15" type="ORF">J2Z35_002883</name>
</gene>
<dbReference type="Pfam" id="PF00289">
    <property type="entry name" value="Biotin_carb_N"/>
    <property type="match status" value="1"/>
</dbReference>
<dbReference type="PANTHER" id="PTHR48095:SF2">
    <property type="entry name" value="BIOTIN CARBOXYLASE, CHLOROPLASTIC"/>
    <property type="match status" value="1"/>
</dbReference>
<evidence type="ECO:0000256" key="1">
    <source>
        <dbReference type="ARBA" id="ARBA00003761"/>
    </source>
</evidence>
<evidence type="ECO:0000256" key="11">
    <source>
        <dbReference type="PROSITE-ProRule" id="PRU00409"/>
    </source>
</evidence>
<keyword evidence="9" id="KW-0460">Magnesium</keyword>
<dbReference type="PROSITE" id="PS50975">
    <property type="entry name" value="ATP_GRASP"/>
    <property type="match status" value="1"/>
</dbReference>
<comment type="caution">
    <text evidence="15">The sequence shown here is derived from an EMBL/GenBank/DDBJ whole genome shotgun (WGS) entry which is preliminary data.</text>
</comment>
<feature type="domain" description="ATP-grasp" evidence="13">
    <location>
        <begin position="120"/>
        <end position="317"/>
    </location>
</feature>
<dbReference type="InterPro" id="IPR005481">
    <property type="entry name" value="BC-like_N"/>
</dbReference>
<evidence type="ECO:0000256" key="9">
    <source>
        <dbReference type="ARBA" id="ARBA00022842"/>
    </source>
</evidence>
<keyword evidence="6" id="KW-0479">Metal-binding</keyword>
<dbReference type="SMART" id="SM00878">
    <property type="entry name" value="Biotin_carb_C"/>
    <property type="match status" value="1"/>
</dbReference>
<evidence type="ECO:0000313" key="16">
    <source>
        <dbReference type="Proteomes" id="UP001314903"/>
    </source>
</evidence>
<comment type="pathway">
    <text evidence="2 12">Lipid metabolism; malonyl-CoA biosynthesis; malonyl-CoA from acetyl-CoA: step 1/1.</text>
</comment>
<dbReference type="SUPFAM" id="SSF52440">
    <property type="entry name" value="PreATP-grasp domain"/>
    <property type="match status" value="1"/>
</dbReference>
<evidence type="ECO:0000256" key="3">
    <source>
        <dbReference type="ARBA" id="ARBA00011750"/>
    </source>
</evidence>
<keyword evidence="7 11" id="KW-0547">Nucleotide-binding</keyword>
<dbReference type="NCBIfam" id="NF006367">
    <property type="entry name" value="PRK08591.1"/>
    <property type="match status" value="1"/>
</dbReference>
<dbReference type="PROSITE" id="PS00866">
    <property type="entry name" value="CPSASE_1"/>
    <property type="match status" value="1"/>
</dbReference>
<dbReference type="EMBL" id="JAGGLI010000063">
    <property type="protein sequence ID" value="MBP2029045.1"/>
    <property type="molecule type" value="Genomic_DNA"/>
</dbReference>
<accession>A0ABS4KMR4</accession>
<keyword evidence="12" id="KW-0276">Fatty acid metabolism</keyword>
<comment type="function">
    <text evidence="1 12">This protein is a component of the acetyl coenzyme A carboxylase complex; first, biotin carboxylase catalyzes the carboxylation of the carrier protein and then the transcarboxylase transfers the carboxyl group to form malonyl-CoA.</text>
</comment>
<dbReference type="InterPro" id="IPR011764">
    <property type="entry name" value="Biotin_carboxylation_dom"/>
</dbReference>
<dbReference type="EC" id="6.3.4.14" evidence="4 12"/>
<evidence type="ECO:0000259" key="13">
    <source>
        <dbReference type="PROSITE" id="PS50975"/>
    </source>
</evidence>
<keyword evidence="12" id="KW-0092">Biotin</keyword>
<dbReference type="InterPro" id="IPR005479">
    <property type="entry name" value="CPAse_ATP-bd"/>
</dbReference>
<keyword evidence="12" id="KW-0444">Lipid biosynthesis</keyword>
<evidence type="ECO:0000256" key="6">
    <source>
        <dbReference type="ARBA" id="ARBA00022723"/>
    </source>
</evidence>
<evidence type="ECO:0000256" key="8">
    <source>
        <dbReference type="ARBA" id="ARBA00022840"/>
    </source>
</evidence>
<dbReference type="InterPro" id="IPR051602">
    <property type="entry name" value="ACC_Biotin_Carboxylase"/>
</dbReference>
<evidence type="ECO:0000256" key="12">
    <source>
        <dbReference type="RuleBase" id="RU365063"/>
    </source>
</evidence>
<evidence type="ECO:0000256" key="2">
    <source>
        <dbReference type="ARBA" id="ARBA00004956"/>
    </source>
</evidence>
<dbReference type="PANTHER" id="PTHR48095">
    <property type="entry name" value="PYRUVATE CARBOXYLASE SUBUNIT A"/>
    <property type="match status" value="1"/>
</dbReference>
<dbReference type="InterPro" id="IPR005482">
    <property type="entry name" value="Biotin_COase_C"/>
</dbReference>
<organism evidence="15 16">
    <name type="scientific">Acetoanaerobium pronyense</name>
    <dbReference type="NCBI Taxonomy" id="1482736"/>
    <lineage>
        <taxon>Bacteria</taxon>
        <taxon>Bacillati</taxon>
        <taxon>Bacillota</taxon>
        <taxon>Clostridia</taxon>
        <taxon>Peptostreptococcales</taxon>
        <taxon>Filifactoraceae</taxon>
        <taxon>Acetoanaerobium</taxon>
    </lineage>
</organism>
<sequence length="448" mass="49454">MFNKVLIANRGEIAVRIIRTLRDMGIVSVAVYSEEDKSSLHVQLADEAICIGPAKSKDSYLNIVNILSAATISGVDAIHPGFGFLSENPRFAKMCEECKIKFIGPSHSVIDMMGDKSKAKELMSQNKIPIIPGSDGAVKDVIEAKKIADEIGYPVLLKAASGGGGKGMRIANSSDEIKKAFEGAAMEAKSSFGDDRLYLEKVILNPKHIEFQILADEYGNVIHLGERDCSIQRRNQKIIEEAPSPVIDKSLRDEMGKTAVRAAKAVGYKNAGTIEFLLDKDGSYYFMEMNTRVQVEHPITEMVTGIDIIKEQIKIAAGERLSHEQKDIRISGHSIECRVNAEDPYRNFAPTPGNIIGLHIPSGIGVRVDSFIYQGCKVSPHYDSMVAKLIVHGRDRAEAMSRMKRALGEFIIDGIKTNIDYHFNIMDIENYKSGDYDTGFINTYMGVD</sequence>
<dbReference type="InterPro" id="IPR011761">
    <property type="entry name" value="ATP-grasp"/>
</dbReference>
<dbReference type="RefSeq" id="WP_209662094.1">
    <property type="nucleotide sequence ID" value="NZ_JAGGLI010000063.1"/>
</dbReference>
<evidence type="ECO:0000256" key="5">
    <source>
        <dbReference type="ARBA" id="ARBA00022598"/>
    </source>
</evidence>
<dbReference type="SUPFAM" id="SSF51246">
    <property type="entry name" value="Rudiment single hybrid motif"/>
    <property type="match status" value="1"/>
</dbReference>
<dbReference type="Pfam" id="PF02785">
    <property type="entry name" value="Biotin_carb_C"/>
    <property type="match status" value="1"/>
</dbReference>
<dbReference type="NCBIfam" id="TIGR00514">
    <property type="entry name" value="accC"/>
    <property type="match status" value="1"/>
</dbReference>
<evidence type="ECO:0000256" key="7">
    <source>
        <dbReference type="ARBA" id="ARBA00022741"/>
    </source>
</evidence>
<feature type="domain" description="Biotin carboxylation" evidence="14">
    <location>
        <begin position="1"/>
        <end position="446"/>
    </location>
</feature>
<dbReference type="GO" id="GO:0003989">
    <property type="term" value="F:acetyl-CoA carboxylase activity"/>
    <property type="evidence" value="ECO:0007669"/>
    <property type="project" value="UniProtKB-EC"/>
</dbReference>
<protein>
    <recommendedName>
        <fullName evidence="4 12">Biotin carboxylase</fullName>
        <ecNumber evidence="4 12">6.3.4.14</ecNumber>
    </recommendedName>
    <alternativeName>
        <fullName evidence="12">Acetyl-coenzyme A carboxylase biotin carboxylase subunit A</fullName>
    </alternativeName>
</protein>
<keyword evidence="8 11" id="KW-0067">ATP-binding</keyword>
<dbReference type="Proteomes" id="UP001314903">
    <property type="component" value="Unassembled WGS sequence"/>
</dbReference>
<keyword evidence="16" id="KW-1185">Reference proteome</keyword>
<comment type="catalytic activity">
    <reaction evidence="10 12">
        <text>N(6)-biotinyl-L-lysyl-[protein] + hydrogencarbonate + ATP = N(6)-carboxybiotinyl-L-lysyl-[protein] + ADP + phosphate + H(+)</text>
        <dbReference type="Rhea" id="RHEA:13501"/>
        <dbReference type="Rhea" id="RHEA-COMP:10505"/>
        <dbReference type="Rhea" id="RHEA-COMP:10506"/>
        <dbReference type="ChEBI" id="CHEBI:15378"/>
        <dbReference type="ChEBI" id="CHEBI:17544"/>
        <dbReference type="ChEBI" id="CHEBI:30616"/>
        <dbReference type="ChEBI" id="CHEBI:43474"/>
        <dbReference type="ChEBI" id="CHEBI:83144"/>
        <dbReference type="ChEBI" id="CHEBI:83145"/>
        <dbReference type="ChEBI" id="CHEBI:456216"/>
        <dbReference type="EC" id="6.3.4.14"/>
    </reaction>
</comment>
<dbReference type="InterPro" id="IPR016185">
    <property type="entry name" value="PreATP-grasp_dom_sf"/>
</dbReference>